<dbReference type="Proteomes" id="UP001056716">
    <property type="component" value="Chromosome"/>
</dbReference>
<keyword evidence="3 10" id="KW-0227">DNA damage</keyword>
<evidence type="ECO:0000256" key="7">
    <source>
        <dbReference type="ARBA" id="ARBA00022840"/>
    </source>
</evidence>
<keyword evidence="6 10" id="KW-0269">Exonuclease</keyword>
<proteinExistence type="inferred from homology"/>
<keyword evidence="5 10" id="KW-0347">Helicase</keyword>
<dbReference type="InterPro" id="IPR041500">
    <property type="entry name" value="RecC_C"/>
</dbReference>
<keyword evidence="8 10" id="KW-0238">DNA-binding</keyword>
<comment type="miscellaneous">
    <text evidence="10">In the RecBCD complex, RecB has a slow 3'-5' helicase, an exonuclease activity and loads RecA onto ssDNA, RecD has a fast 5'-3' helicase activity, while RecC stimulates the ATPase and processivity of the RecB helicase and contributes to recognition of the Chi site.</text>
</comment>
<evidence type="ECO:0000256" key="8">
    <source>
        <dbReference type="ARBA" id="ARBA00023125"/>
    </source>
</evidence>
<keyword evidence="7 10" id="KW-0067">ATP-binding</keyword>
<evidence type="ECO:0000256" key="1">
    <source>
        <dbReference type="ARBA" id="ARBA00022722"/>
    </source>
</evidence>
<dbReference type="GO" id="GO:0003678">
    <property type="term" value="F:DNA helicase activity"/>
    <property type="evidence" value="ECO:0007669"/>
    <property type="project" value="UniProtKB-UniRule"/>
</dbReference>
<dbReference type="SUPFAM" id="SSF52980">
    <property type="entry name" value="Restriction endonuclease-like"/>
    <property type="match status" value="1"/>
</dbReference>
<keyword evidence="9 10" id="KW-0234">DNA repair</keyword>
<name>A0AAE9LQM5_9GAMM</name>
<feature type="domain" description="RecC C-terminal" evidence="11">
    <location>
        <begin position="932"/>
        <end position="1143"/>
    </location>
</feature>
<dbReference type="GO" id="GO:0005524">
    <property type="term" value="F:ATP binding"/>
    <property type="evidence" value="ECO:0007669"/>
    <property type="project" value="UniProtKB-UniRule"/>
</dbReference>
<evidence type="ECO:0000259" key="11">
    <source>
        <dbReference type="Pfam" id="PF17946"/>
    </source>
</evidence>
<dbReference type="Pfam" id="PF17946">
    <property type="entry name" value="RecC_C"/>
    <property type="match status" value="1"/>
</dbReference>
<evidence type="ECO:0000256" key="9">
    <source>
        <dbReference type="ARBA" id="ARBA00023204"/>
    </source>
</evidence>
<evidence type="ECO:0000313" key="13">
    <source>
        <dbReference type="Proteomes" id="UP001056716"/>
    </source>
</evidence>
<dbReference type="KEGG" id="atz:M5E07_14480"/>
<dbReference type="PANTHER" id="PTHR30591">
    <property type="entry name" value="RECBCD ENZYME SUBUNIT RECC"/>
    <property type="match status" value="1"/>
</dbReference>
<dbReference type="Gene3D" id="3.40.50.300">
    <property type="entry name" value="P-loop containing nucleotide triphosphate hydrolases"/>
    <property type="match status" value="2"/>
</dbReference>
<organism evidence="12 13">
    <name type="scientific">Acinetobacter tibetensis</name>
    <dbReference type="NCBI Taxonomy" id="2943497"/>
    <lineage>
        <taxon>Bacteria</taxon>
        <taxon>Pseudomonadati</taxon>
        <taxon>Pseudomonadota</taxon>
        <taxon>Gammaproteobacteria</taxon>
        <taxon>Moraxellales</taxon>
        <taxon>Moraxellaceae</taxon>
        <taxon>Acinetobacter</taxon>
    </lineage>
</organism>
<reference evidence="12" key="1">
    <citation type="submission" date="2022-06" db="EMBL/GenBank/DDBJ databases">
        <title>Isolation, identification and characterization of iprodione-degrading strains in Lhasa, Tibet.</title>
        <authorList>
            <person name="Pan H."/>
        </authorList>
    </citation>
    <scope>NUCLEOTIDE SEQUENCE</scope>
    <source>
        <strain evidence="12">Y-23</strain>
    </source>
</reference>
<dbReference type="Pfam" id="PF04257">
    <property type="entry name" value="Exonuc_V_gamma"/>
    <property type="match status" value="1"/>
</dbReference>
<keyword evidence="4 10" id="KW-0378">Hydrolase</keyword>
<evidence type="ECO:0000256" key="10">
    <source>
        <dbReference type="HAMAP-Rule" id="MF_01486"/>
    </source>
</evidence>
<dbReference type="GO" id="GO:0000724">
    <property type="term" value="P:double-strand break repair via homologous recombination"/>
    <property type="evidence" value="ECO:0007669"/>
    <property type="project" value="UniProtKB-UniRule"/>
</dbReference>
<dbReference type="RefSeq" id="WP_252220289.1">
    <property type="nucleotide sequence ID" value="NZ_CP098732.1"/>
</dbReference>
<dbReference type="PIRSF" id="PIRSF000980">
    <property type="entry name" value="RecC"/>
    <property type="match status" value="1"/>
</dbReference>
<gene>
    <name evidence="10" type="primary">recC</name>
    <name evidence="12" type="ORF">M5E07_14480</name>
</gene>
<dbReference type="GO" id="GO:0009338">
    <property type="term" value="C:exodeoxyribonuclease V complex"/>
    <property type="evidence" value="ECO:0007669"/>
    <property type="project" value="InterPro"/>
</dbReference>
<protein>
    <recommendedName>
        <fullName evidence="10">RecBCD enzyme subunit RecC</fullName>
    </recommendedName>
    <alternativeName>
        <fullName evidence="10">Exonuclease V subunit RecC</fullName>
        <shortName evidence="10">ExoV subunit RecC</shortName>
    </alternativeName>
    <alternativeName>
        <fullName evidence="10">Helicase/nuclease RecBCD subunit RecC</fullName>
    </alternativeName>
</protein>
<evidence type="ECO:0000256" key="3">
    <source>
        <dbReference type="ARBA" id="ARBA00022763"/>
    </source>
</evidence>
<dbReference type="InterPro" id="IPR011335">
    <property type="entry name" value="Restrct_endonuc-II-like"/>
</dbReference>
<keyword evidence="13" id="KW-1185">Reference proteome</keyword>
<evidence type="ECO:0000256" key="4">
    <source>
        <dbReference type="ARBA" id="ARBA00022801"/>
    </source>
</evidence>
<comment type="subunit">
    <text evidence="10">Heterotrimer of RecB, RecC and RecD. All subunits contribute to DNA-binding.</text>
</comment>
<accession>A0AAE9LQM5</accession>
<dbReference type="SUPFAM" id="SSF52540">
    <property type="entry name" value="P-loop containing nucleoside triphosphate hydrolases"/>
    <property type="match status" value="2"/>
</dbReference>
<comment type="similarity">
    <text evidence="10">Belongs to the RecC family.</text>
</comment>
<dbReference type="AlphaFoldDB" id="A0AAE9LQM5"/>
<sequence>MAIHVIQSQRIDVLLQAMLKTVKSQSSNALQVLKTQHFIVPSPAVEVWLTQQLAEQKGISANTQFHHRIRGFQWSAYQWVLDQDKEQVRKANIPRMIIKWRVYQALLAYIQPEHSPLDAAHPLAPIVQRIYASADQLEQGIEKQLKKQRMLYWVAEQVSKLFSHYMEYRGHCQKNCPSNQCSCPTNWLQRWGNNQALPIEQMFFQTHTEISAFTLNQAYELEAWQRWLWQVVFHQDFMDMQQIDAAFWQTLGNVEAPNAAALKKLPQPLVVFTLLDLPPSQLQFLQRLGQYIDVYLLHYNPSQEYWADSVDPNWKARYDLRVKERFIAKNPQASDAEIQQFFQDFTLHFNAEIRESRHPLLTRFGKQARDHFSLLSGLSSGEDGVWADVFVDEYPPTLLGKVQSDILYLVEPEQHQFVLDAQDDSIQVHVCHSTLRQLEVLKEQLIAWLAQGSKEQPRRPSDILVLSPNLKDIEPHIRSIFAPPAREREAERIMPNAQTRISQDSIYLPVKIAGVTQLDATNAWRAVLGRIQLTQGRFRLDDFADWLSLAATQQCYGLDMNRVERMLELLEQSGFKRGLDAQHLALSLTKGDQDYRFSFKFALDRLAIGIAIPEHTLFEETLSFAEVMPSDFELITKLIQIYQDLDARRDWLLAHEQQQPKSVEQWLKILMQEVAEFEQAGVEALASVAQIIKKQERMLTLSNFYEGQEQYGLDQLSLPLTYLLDEIQTTLDAQLDQAEPTGQITFSQLGQIRPIPYRLIVMLNLDSGKFPSRNQHLPFDLMDILKPQLGDRSRLEDDQGAFLDALLLAQQSLWLFYKGFDVNDGEMREPSTAVQELIQYLALITQKVDGEEATRPDFQGLEIPAQLHSLYQIHPLQPFDVSGFTQPKPMRFQDHWYRVAQQIAAPTGQRQAWQDTVYMAASNDFVSLQSRQWIQDVCFPARLYLKTLGVENLKPENLPDEVEPLVLDGLGRYAVRNFLQQQGQTTQPELLLDQLPVGKMQQAAWQISVIEQQQLQARLQRYAETVTAVTQQLWNMSANIQFQITIPSQSTQQWVSLEASSARAKRRVQLWLEYLFWLAHENLGDAGQDLTRLVVFSDQTVLCHGVSSHQAQQYLAAWFEMWQHGQMQPVVLPAALLFKVAEKGKQLEWQPDEQGQPQIKDWDALVKDWQDDGRFAGFSVLDNEASAQHRDWQFILQQQDSTALLAQACQQYAYALYAPIFQYQQLIKE</sequence>
<dbReference type="GO" id="GO:0003677">
    <property type="term" value="F:DNA binding"/>
    <property type="evidence" value="ECO:0007669"/>
    <property type="project" value="UniProtKB-UniRule"/>
</dbReference>
<dbReference type="HAMAP" id="MF_01486">
    <property type="entry name" value="RecC"/>
    <property type="match status" value="1"/>
</dbReference>
<dbReference type="GO" id="GO:0008854">
    <property type="term" value="F:exodeoxyribonuclease V activity"/>
    <property type="evidence" value="ECO:0007669"/>
    <property type="project" value="InterPro"/>
</dbReference>
<dbReference type="PANTHER" id="PTHR30591:SF1">
    <property type="entry name" value="RECBCD ENZYME SUBUNIT RECC"/>
    <property type="match status" value="1"/>
</dbReference>
<evidence type="ECO:0000256" key="5">
    <source>
        <dbReference type="ARBA" id="ARBA00022806"/>
    </source>
</evidence>
<dbReference type="Gene3D" id="3.40.50.10930">
    <property type="match status" value="2"/>
</dbReference>
<comment type="function">
    <text evidence="10">A helicase/nuclease that prepares dsDNA breaks (DSB) for recombinational DNA repair. Binds to DSBs and unwinds DNA via a highly rapid and processive ATP-dependent bidirectional helicase activity. Unwinds dsDNA until it encounters a Chi (crossover hotspot instigator) sequence from the 3' direction. Cuts ssDNA a few nucleotides 3' to the Chi site. The properties and activities of the enzyme are changed at Chi. The Chi-altered holoenzyme produces a long 3'-ssDNA overhang and facilitates RecA-binding to the ssDNA for homologous DNA recombination and repair. Holoenzyme degrades any linearized DNA that is unable to undergo homologous recombination. In the holoenzyme this subunit recognizes the wild-type Chi sequence, and when added to isolated RecB increases its ATP-dependent helicase processivity.</text>
</comment>
<dbReference type="EMBL" id="CP098732">
    <property type="protein sequence ID" value="USE82965.1"/>
    <property type="molecule type" value="Genomic_DNA"/>
</dbReference>
<keyword evidence="1 10" id="KW-0540">Nuclease</keyword>
<dbReference type="InterPro" id="IPR027417">
    <property type="entry name" value="P-loop_NTPase"/>
</dbReference>
<evidence type="ECO:0000313" key="12">
    <source>
        <dbReference type="EMBL" id="USE82965.1"/>
    </source>
</evidence>
<dbReference type="InterPro" id="IPR006697">
    <property type="entry name" value="RecC"/>
</dbReference>
<evidence type="ECO:0000256" key="6">
    <source>
        <dbReference type="ARBA" id="ARBA00022839"/>
    </source>
</evidence>
<keyword evidence="2 10" id="KW-0547">Nucleotide-binding</keyword>
<evidence type="ECO:0000256" key="2">
    <source>
        <dbReference type="ARBA" id="ARBA00022741"/>
    </source>
</evidence>